<protein>
    <submittedName>
        <fullName evidence="2">Uncharacterized protein</fullName>
    </submittedName>
</protein>
<dbReference type="EMBL" id="QMFB01000002">
    <property type="protein sequence ID" value="RAV22185.1"/>
    <property type="molecule type" value="Genomic_DNA"/>
</dbReference>
<evidence type="ECO:0000313" key="3">
    <source>
        <dbReference type="Proteomes" id="UP000250369"/>
    </source>
</evidence>
<reference evidence="2 3" key="1">
    <citation type="journal article" date="2009" name="Int. J. Syst. Evol. Microbiol.">
        <title>Paenibacillus contaminans sp. nov., isolated from a contaminated laboratory plate.</title>
        <authorList>
            <person name="Chou J.H."/>
            <person name="Lee J.H."/>
            <person name="Lin M.C."/>
            <person name="Chang P.S."/>
            <person name="Arun A.B."/>
            <person name="Young C.C."/>
            <person name="Chen W.M."/>
        </authorList>
    </citation>
    <scope>NUCLEOTIDE SEQUENCE [LARGE SCALE GENOMIC DNA]</scope>
    <source>
        <strain evidence="2 3">CKOBP-6</strain>
    </source>
</reference>
<evidence type="ECO:0000256" key="1">
    <source>
        <dbReference type="SAM" id="Phobius"/>
    </source>
</evidence>
<dbReference type="OrthoDB" id="2619264at2"/>
<feature type="transmembrane region" description="Helical" evidence="1">
    <location>
        <begin position="30"/>
        <end position="52"/>
    </location>
</feature>
<sequence>MKGFKHVIYMSVALGMLIFAVPQLQVGGGLTLPTVFSIVWICFAILIVAANLHEILGVDEETRAELVKVKRMKRWQMQQKLTGRTRRVN</sequence>
<name>A0A329MQJ7_9BACL</name>
<feature type="transmembrane region" description="Helical" evidence="1">
    <location>
        <begin position="7"/>
        <end position="24"/>
    </location>
</feature>
<keyword evidence="3" id="KW-1185">Reference proteome</keyword>
<keyword evidence="1" id="KW-0812">Transmembrane</keyword>
<organism evidence="2 3">
    <name type="scientific">Paenibacillus contaminans</name>
    <dbReference type="NCBI Taxonomy" id="450362"/>
    <lineage>
        <taxon>Bacteria</taxon>
        <taxon>Bacillati</taxon>
        <taxon>Bacillota</taxon>
        <taxon>Bacilli</taxon>
        <taxon>Bacillales</taxon>
        <taxon>Paenibacillaceae</taxon>
        <taxon>Paenibacillus</taxon>
    </lineage>
</organism>
<dbReference type="RefSeq" id="WP_113029591.1">
    <property type="nucleotide sequence ID" value="NZ_QMFB01000002.1"/>
</dbReference>
<accession>A0A329MQJ7</accession>
<evidence type="ECO:0000313" key="2">
    <source>
        <dbReference type="EMBL" id="RAV22185.1"/>
    </source>
</evidence>
<keyword evidence="1" id="KW-1133">Transmembrane helix</keyword>
<dbReference type="AlphaFoldDB" id="A0A329MQJ7"/>
<comment type="caution">
    <text evidence="2">The sequence shown here is derived from an EMBL/GenBank/DDBJ whole genome shotgun (WGS) entry which is preliminary data.</text>
</comment>
<keyword evidence="1" id="KW-0472">Membrane</keyword>
<dbReference type="Proteomes" id="UP000250369">
    <property type="component" value="Unassembled WGS sequence"/>
</dbReference>
<gene>
    <name evidence="2" type="ORF">DQG23_04320</name>
</gene>
<proteinExistence type="predicted"/>